<feature type="domain" description="SpoVT-AbrB" evidence="1">
    <location>
        <begin position="10"/>
        <end position="55"/>
    </location>
</feature>
<keyword evidence="3" id="KW-1185">Reference proteome</keyword>
<gene>
    <name evidence="2" type="ORF">FA727_16405</name>
</gene>
<name>A0A4U1D083_9BACI</name>
<dbReference type="Gene3D" id="2.10.260.10">
    <property type="match status" value="1"/>
</dbReference>
<protein>
    <submittedName>
        <fullName evidence="2">AbrB/MazE/SpoVT family DNA-binding domain-containing protein</fullName>
    </submittedName>
</protein>
<dbReference type="Pfam" id="PF04014">
    <property type="entry name" value="MazE_antitoxin"/>
    <property type="match status" value="1"/>
</dbReference>
<evidence type="ECO:0000259" key="1">
    <source>
        <dbReference type="SMART" id="SM00966"/>
    </source>
</evidence>
<organism evidence="2 3">
    <name type="scientific">Robertmurraya kyonggiensis</name>
    <dbReference type="NCBI Taxonomy" id="1037680"/>
    <lineage>
        <taxon>Bacteria</taxon>
        <taxon>Bacillati</taxon>
        <taxon>Bacillota</taxon>
        <taxon>Bacilli</taxon>
        <taxon>Bacillales</taxon>
        <taxon>Bacillaceae</taxon>
        <taxon>Robertmurraya</taxon>
    </lineage>
</organism>
<dbReference type="AlphaFoldDB" id="A0A4U1D083"/>
<dbReference type="OrthoDB" id="9782993at2"/>
<evidence type="ECO:0000313" key="2">
    <source>
        <dbReference type="EMBL" id="TKC15705.1"/>
    </source>
</evidence>
<dbReference type="PANTHER" id="PTHR36432:SF4">
    <property type="entry name" value="TRANSITION STATE REGULATOR ABH-RELATED"/>
    <property type="match status" value="1"/>
</dbReference>
<dbReference type="GO" id="GO:0003677">
    <property type="term" value="F:DNA binding"/>
    <property type="evidence" value="ECO:0007669"/>
    <property type="project" value="UniProtKB-KW"/>
</dbReference>
<dbReference type="NCBIfam" id="TIGR01439">
    <property type="entry name" value="lp_hng_hel_AbrB"/>
    <property type="match status" value="1"/>
</dbReference>
<proteinExistence type="predicted"/>
<dbReference type="Proteomes" id="UP000307756">
    <property type="component" value="Unassembled WGS sequence"/>
</dbReference>
<reference evidence="2 3" key="1">
    <citation type="journal article" date="2011" name="J. Microbiol.">
        <title>Bacillus kyonggiensis sp. nov., isolated from soil of a lettuce field.</title>
        <authorList>
            <person name="Dong K."/>
            <person name="Lee S."/>
        </authorList>
    </citation>
    <scope>NUCLEOTIDE SEQUENCE [LARGE SCALE GENOMIC DNA]</scope>
    <source>
        <strain evidence="2 3">NB22</strain>
    </source>
</reference>
<dbReference type="EMBL" id="SWBM01000004">
    <property type="protein sequence ID" value="TKC15705.1"/>
    <property type="molecule type" value="Genomic_DNA"/>
</dbReference>
<keyword evidence="2" id="KW-0238">DNA-binding</keyword>
<dbReference type="SMART" id="SM00966">
    <property type="entry name" value="SpoVT_AbrB"/>
    <property type="match status" value="1"/>
</dbReference>
<dbReference type="InterPro" id="IPR037914">
    <property type="entry name" value="SpoVT-AbrB_sf"/>
</dbReference>
<evidence type="ECO:0000313" key="3">
    <source>
        <dbReference type="Proteomes" id="UP000307756"/>
    </source>
</evidence>
<comment type="caution">
    <text evidence="2">The sequence shown here is derived from an EMBL/GenBank/DDBJ whole genome shotgun (WGS) entry which is preliminary data.</text>
</comment>
<accession>A0A4U1D083</accession>
<dbReference type="RefSeq" id="WP_136832658.1">
    <property type="nucleotide sequence ID" value="NZ_SWBM01000004.1"/>
</dbReference>
<sequence>MKLKGLGIVRKIDELGRIVIPKEVRDVNAWGPGTSMEMFSTEDGLVIKKYKRDEEKASVVTNLKAALNGEQLLNSEDLRKAIAFIEQK</sequence>
<dbReference type="SUPFAM" id="SSF89447">
    <property type="entry name" value="AbrB/MazE/MraZ-like"/>
    <property type="match status" value="1"/>
</dbReference>
<dbReference type="PANTHER" id="PTHR36432">
    <property type="match status" value="1"/>
</dbReference>
<dbReference type="InterPro" id="IPR052731">
    <property type="entry name" value="B_subtilis_Trans_State_Reg"/>
</dbReference>
<dbReference type="InterPro" id="IPR007159">
    <property type="entry name" value="SpoVT-AbrB_dom"/>
</dbReference>